<keyword evidence="3" id="KW-1185">Reference proteome</keyword>
<evidence type="ECO:0000313" key="3">
    <source>
        <dbReference type="Proteomes" id="UP001595872"/>
    </source>
</evidence>
<dbReference type="PANTHER" id="PTHR30543">
    <property type="entry name" value="CHROMATE REDUCTASE"/>
    <property type="match status" value="1"/>
</dbReference>
<feature type="domain" description="NADPH-dependent FMN reductase-like" evidence="1">
    <location>
        <begin position="2"/>
        <end position="148"/>
    </location>
</feature>
<dbReference type="InterPro" id="IPR029039">
    <property type="entry name" value="Flavoprotein-like_sf"/>
</dbReference>
<organism evidence="2 3">
    <name type="scientific">Actinomadura gamaensis</name>
    <dbReference type="NCBI Taxonomy" id="1763541"/>
    <lineage>
        <taxon>Bacteria</taxon>
        <taxon>Bacillati</taxon>
        <taxon>Actinomycetota</taxon>
        <taxon>Actinomycetes</taxon>
        <taxon>Streptosporangiales</taxon>
        <taxon>Thermomonosporaceae</taxon>
        <taxon>Actinomadura</taxon>
    </lineage>
</organism>
<evidence type="ECO:0000259" key="1">
    <source>
        <dbReference type="Pfam" id="PF03358"/>
    </source>
</evidence>
<name>A0ABV9TY95_9ACTN</name>
<dbReference type="Pfam" id="PF03358">
    <property type="entry name" value="FMN_red"/>
    <property type="match status" value="1"/>
</dbReference>
<evidence type="ECO:0000313" key="2">
    <source>
        <dbReference type="EMBL" id="MFC4909147.1"/>
    </source>
</evidence>
<sequence length="195" mass="20726">MTKIGIVVGSTRPGRRGRIVAEWVAGVAASERPGIDFEIIDVADFGLPLLDEALPPASGVYGKAHTVRWAEAVAGCDGFVFVTPEYNRSMPGALKNALDFVYAEWNDKAAGFVGYGLQGATRAVEHLRLVLAELKVATVRSQVALSLHHDFTFSAPTEPGDLTPGPHQHSALTALLDDVVAWSRALAPIREGVAA</sequence>
<dbReference type="RefSeq" id="WP_378256395.1">
    <property type="nucleotide sequence ID" value="NZ_JBHSIT010000004.1"/>
</dbReference>
<dbReference type="InterPro" id="IPR005025">
    <property type="entry name" value="FMN_Rdtase-like_dom"/>
</dbReference>
<dbReference type="EC" id="1.-.-.-" evidence="2"/>
<accession>A0ABV9TY95</accession>
<reference evidence="3" key="1">
    <citation type="journal article" date="2019" name="Int. J. Syst. Evol. Microbiol.">
        <title>The Global Catalogue of Microorganisms (GCM) 10K type strain sequencing project: providing services to taxonomists for standard genome sequencing and annotation.</title>
        <authorList>
            <consortium name="The Broad Institute Genomics Platform"/>
            <consortium name="The Broad Institute Genome Sequencing Center for Infectious Disease"/>
            <person name="Wu L."/>
            <person name="Ma J."/>
        </authorList>
    </citation>
    <scope>NUCLEOTIDE SEQUENCE [LARGE SCALE GENOMIC DNA]</scope>
    <source>
        <strain evidence="3">KLKA75</strain>
    </source>
</reference>
<dbReference type="GO" id="GO:0016491">
    <property type="term" value="F:oxidoreductase activity"/>
    <property type="evidence" value="ECO:0007669"/>
    <property type="project" value="UniProtKB-KW"/>
</dbReference>
<keyword evidence="2" id="KW-0560">Oxidoreductase</keyword>
<protein>
    <submittedName>
        <fullName evidence="2">NADPH-dependent FMN reductase</fullName>
        <ecNumber evidence="2">1.-.-.-</ecNumber>
    </submittedName>
</protein>
<comment type="caution">
    <text evidence="2">The sequence shown here is derived from an EMBL/GenBank/DDBJ whole genome shotgun (WGS) entry which is preliminary data.</text>
</comment>
<dbReference type="Proteomes" id="UP001595872">
    <property type="component" value="Unassembled WGS sequence"/>
</dbReference>
<proteinExistence type="predicted"/>
<dbReference type="Gene3D" id="3.40.50.360">
    <property type="match status" value="1"/>
</dbReference>
<dbReference type="PANTHER" id="PTHR30543:SF21">
    <property type="entry name" value="NAD(P)H-DEPENDENT FMN REDUCTASE LOT6"/>
    <property type="match status" value="1"/>
</dbReference>
<dbReference type="InterPro" id="IPR050712">
    <property type="entry name" value="NAD(P)H-dep_reductase"/>
</dbReference>
<dbReference type="SUPFAM" id="SSF52218">
    <property type="entry name" value="Flavoproteins"/>
    <property type="match status" value="1"/>
</dbReference>
<dbReference type="EMBL" id="JBHSIT010000004">
    <property type="protein sequence ID" value="MFC4909147.1"/>
    <property type="molecule type" value="Genomic_DNA"/>
</dbReference>
<gene>
    <name evidence="2" type="ORF">ACFPCY_17630</name>
</gene>